<protein>
    <submittedName>
        <fullName evidence="2">Uncharacterized protein</fullName>
    </submittedName>
</protein>
<feature type="region of interest" description="Disordered" evidence="1">
    <location>
        <begin position="1"/>
        <end position="25"/>
    </location>
</feature>
<name>A0ABR8UWR1_9CELL</name>
<comment type="caution">
    <text evidence="2">The sequence shown here is derived from an EMBL/GenBank/DDBJ whole genome shotgun (WGS) entry which is preliminary data.</text>
</comment>
<sequence>MSNQKSKGGAKSVTASEAPRKADAEQALRREMFSFAPEILGMAAPLPRRVDGSERVVPRTDR</sequence>
<gene>
    <name evidence="2" type="ORF">H9640_00270</name>
</gene>
<evidence type="ECO:0000313" key="3">
    <source>
        <dbReference type="Proteomes" id="UP000633601"/>
    </source>
</evidence>
<dbReference type="Proteomes" id="UP000633601">
    <property type="component" value="Unassembled WGS sequence"/>
</dbReference>
<organism evidence="2 3">
    <name type="scientific">Oerskovia gallyi</name>
    <dbReference type="NCBI Taxonomy" id="2762226"/>
    <lineage>
        <taxon>Bacteria</taxon>
        <taxon>Bacillati</taxon>
        <taxon>Actinomycetota</taxon>
        <taxon>Actinomycetes</taxon>
        <taxon>Micrococcales</taxon>
        <taxon>Cellulomonadaceae</taxon>
        <taxon>Oerskovia</taxon>
    </lineage>
</organism>
<dbReference type="RefSeq" id="WP_191789170.1">
    <property type="nucleotide sequence ID" value="NZ_JACSQE010000001.1"/>
</dbReference>
<evidence type="ECO:0000256" key="1">
    <source>
        <dbReference type="SAM" id="MobiDB-lite"/>
    </source>
</evidence>
<dbReference type="EMBL" id="JACSQE010000001">
    <property type="protein sequence ID" value="MBD7996987.1"/>
    <property type="molecule type" value="Genomic_DNA"/>
</dbReference>
<accession>A0ABR8UWR1</accession>
<evidence type="ECO:0000313" key="2">
    <source>
        <dbReference type="EMBL" id="MBD7996987.1"/>
    </source>
</evidence>
<proteinExistence type="predicted"/>
<reference evidence="2 3" key="1">
    <citation type="submission" date="2020-08" db="EMBL/GenBank/DDBJ databases">
        <title>A Genomic Blueprint of the Chicken Gut Microbiome.</title>
        <authorList>
            <person name="Gilroy R."/>
            <person name="Ravi A."/>
            <person name="Getino M."/>
            <person name="Pursley I."/>
            <person name="Horton D.L."/>
            <person name="Alikhan N.-F."/>
            <person name="Baker D."/>
            <person name="Gharbi K."/>
            <person name="Hall N."/>
            <person name="Watson M."/>
            <person name="Adriaenssens E.M."/>
            <person name="Foster-Nyarko E."/>
            <person name="Jarju S."/>
            <person name="Secka A."/>
            <person name="Antonio M."/>
            <person name="Oren A."/>
            <person name="Chaudhuri R."/>
            <person name="La Ragione R.M."/>
            <person name="Hildebrand F."/>
            <person name="Pallen M.J."/>
        </authorList>
    </citation>
    <scope>NUCLEOTIDE SEQUENCE [LARGE SCALE GENOMIC DNA]</scope>
    <source>
        <strain evidence="2 3">Sa2CUA8</strain>
    </source>
</reference>
<keyword evidence="3" id="KW-1185">Reference proteome</keyword>